<evidence type="ECO:0000313" key="2">
    <source>
        <dbReference type="EMBL" id="SHN26659.1"/>
    </source>
</evidence>
<feature type="domain" description="Hemerythrin-like" evidence="1">
    <location>
        <begin position="10"/>
        <end position="124"/>
    </location>
</feature>
<dbReference type="STRING" id="1027249.SAMN05216179_2886"/>
<dbReference type="AlphaFoldDB" id="A0A1M7Q8Q1"/>
<name>A0A1M7Q8Q1_9BACI</name>
<dbReference type="RefSeq" id="WP_073202553.1">
    <property type="nucleotide sequence ID" value="NZ_FRCZ01000006.1"/>
</dbReference>
<accession>A0A1M7Q8Q1</accession>
<dbReference type="Proteomes" id="UP000184184">
    <property type="component" value="Unassembled WGS sequence"/>
</dbReference>
<evidence type="ECO:0000259" key="1">
    <source>
        <dbReference type="Pfam" id="PF01814"/>
    </source>
</evidence>
<dbReference type="Gene3D" id="1.20.120.520">
    <property type="entry name" value="nmb1532 protein domain like"/>
    <property type="match status" value="1"/>
</dbReference>
<organism evidence="2 3">
    <name type="scientific">Gracilibacillus kekensis</name>
    <dbReference type="NCBI Taxonomy" id="1027249"/>
    <lineage>
        <taxon>Bacteria</taxon>
        <taxon>Bacillati</taxon>
        <taxon>Bacillota</taxon>
        <taxon>Bacilli</taxon>
        <taxon>Bacillales</taxon>
        <taxon>Bacillaceae</taxon>
        <taxon>Gracilibacillus</taxon>
    </lineage>
</organism>
<dbReference type="EMBL" id="FRCZ01000006">
    <property type="protein sequence ID" value="SHN26659.1"/>
    <property type="molecule type" value="Genomic_DNA"/>
</dbReference>
<dbReference type="Pfam" id="PF01814">
    <property type="entry name" value="Hemerythrin"/>
    <property type="match status" value="1"/>
</dbReference>
<gene>
    <name evidence="2" type="ORF">SAMN05216179_2886</name>
</gene>
<proteinExistence type="predicted"/>
<protein>
    <submittedName>
        <fullName evidence="2">Hemerythrin HHE cation binding domain-containing protein</fullName>
    </submittedName>
</protein>
<dbReference type="InterPro" id="IPR012312">
    <property type="entry name" value="Hemerythrin-like"/>
</dbReference>
<dbReference type="OrthoDB" id="9793254at2"/>
<evidence type="ECO:0000313" key="3">
    <source>
        <dbReference type="Proteomes" id="UP000184184"/>
    </source>
</evidence>
<reference evidence="2 3" key="1">
    <citation type="submission" date="2016-11" db="EMBL/GenBank/DDBJ databases">
        <authorList>
            <person name="Jaros S."/>
            <person name="Januszkiewicz K."/>
            <person name="Wedrychowicz H."/>
        </authorList>
    </citation>
    <scope>NUCLEOTIDE SEQUENCE [LARGE SCALE GENOMIC DNA]</scope>
    <source>
        <strain evidence="2 3">CGMCC 1.10681</strain>
    </source>
</reference>
<sequence>MKRHEALYPLSHHHHYTLAMAQELKKADDKSSIQKMTRDVIDFWEKDGEDHFRDEEEVLLPLYGQYESVEQPEIREMLIQHVQIRSYVYQIRGTKRPDRQLFRELGTLLQEHVRLEERVIFPMIEKAVPENYLFQANGRFHRDSYSGY</sequence>
<keyword evidence="3" id="KW-1185">Reference proteome</keyword>